<feature type="region of interest" description="Disordered" evidence="1">
    <location>
        <begin position="57"/>
        <end position="77"/>
    </location>
</feature>
<organism evidence="2 3">
    <name type="scientific">Streptomyces hiroshimensis</name>
    <dbReference type="NCBI Taxonomy" id="66424"/>
    <lineage>
        <taxon>Bacteria</taxon>
        <taxon>Bacillati</taxon>
        <taxon>Actinomycetota</taxon>
        <taxon>Actinomycetes</taxon>
        <taxon>Kitasatosporales</taxon>
        <taxon>Streptomycetaceae</taxon>
        <taxon>Streptomyces</taxon>
    </lineage>
</organism>
<keyword evidence="3" id="KW-1185">Reference proteome</keyword>
<evidence type="ECO:0000256" key="1">
    <source>
        <dbReference type="SAM" id="MobiDB-lite"/>
    </source>
</evidence>
<comment type="caution">
    <text evidence="2">The sequence shown here is derived from an EMBL/GenBank/DDBJ whole genome shotgun (WGS) entry which is preliminary data.</text>
</comment>
<dbReference type="Proteomes" id="UP000659223">
    <property type="component" value="Unassembled WGS sequence"/>
</dbReference>
<feature type="region of interest" description="Disordered" evidence="1">
    <location>
        <begin position="1"/>
        <end position="43"/>
    </location>
</feature>
<protein>
    <submittedName>
        <fullName evidence="2">Uncharacterized protein</fullName>
    </submittedName>
</protein>
<name>A0ABQ2YZ64_9ACTN</name>
<gene>
    <name evidence="2" type="ORF">GCM10010324_50550</name>
</gene>
<evidence type="ECO:0000313" key="3">
    <source>
        <dbReference type="Proteomes" id="UP000659223"/>
    </source>
</evidence>
<reference evidence="3" key="1">
    <citation type="journal article" date="2019" name="Int. J. Syst. Evol. Microbiol.">
        <title>The Global Catalogue of Microorganisms (GCM) 10K type strain sequencing project: providing services to taxonomists for standard genome sequencing and annotation.</title>
        <authorList>
            <consortium name="The Broad Institute Genomics Platform"/>
            <consortium name="The Broad Institute Genome Sequencing Center for Infectious Disease"/>
            <person name="Wu L."/>
            <person name="Ma J."/>
        </authorList>
    </citation>
    <scope>NUCLEOTIDE SEQUENCE [LARGE SCALE GENOMIC DNA]</scope>
    <source>
        <strain evidence="3">JCM 4586</strain>
    </source>
</reference>
<evidence type="ECO:0000313" key="2">
    <source>
        <dbReference type="EMBL" id="GGX98084.1"/>
    </source>
</evidence>
<sequence length="77" mass="8110">MKRLHAVKRREAAIDTHGGNAARPTGRRGSALPLLSPRPGPLPGAALVHVQESSCRTTHSPQMTKAHSAMATIDHSG</sequence>
<accession>A0ABQ2YZ64</accession>
<dbReference type="EMBL" id="BMUT01000011">
    <property type="protein sequence ID" value="GGX98084.1"/>
    <property type="molecule type" value="Genomic_DNA"/>
</dbReference>
<proteinExistence type="predicted"/>